<feature type="compositionally biased region" description="Polar residues" evidence="4">
    <location>
        <begin position="269"/>
        <end position="278"/>
    </location>
</feature>
<reference evidence="6 7" key="1">
    <citation type="submission" date="2020-06" db="EMBL/GenBank/DDBJ databases">
        <title>Genome mining for natural products.</title>
        <authorList>
            <person name="Zhang B."/>
            <person name="Shi J."/>
            <person name="Ge H."/>
        </authorList>
    </citation>
    <scope>NUCLEOTIDE SEQUENCE [LARGE SCALE GENOMIC DNA]</scope>
    <source>
        <strain evidence="6 7">NA00687</strain>
    </source>
</reference>
<dbReference type="PANTHER" id="PTHR33204:SF37">
    <property type="entry name" value="HTH-TYPE TRANSCRIPTIONAL REGULATOR YODB"/>
    <property type="match status" value="1"/>
</dbReference>
<feature type="compositionally biased region" description="Polar residues" evidence="4">
    <location>
        <begin position="248"/>
        <end position="258"/>
    </location>
</feature>
<evidence type="ECO:0000313" key="6">
    <source>
        <dbReference type="EMBL" id="QKW53589.1"/>
    </source>
</evidence>
<dbReference type="Proteomes" id="UP000509303">
    <property type="component" value="Chromosome"/>
</dbReference>
<protein>
    <submittedName>
        <fullName evidence="6">Helix-turn-helix transcriptional regulator</fullName>
    </submittedName>
</protein>
<keyword evidence="3" id="KW-0804">Transcription</keyword>
<dbReference type="PANTHER" id="PTHR33204">
    <property type="entry name" value="TRANSCRIPTIONAL REGULATOR, MARR FAMILY"/>
    <property type="match status" value="1"/>
</dbReference>
<dbReference type="InterPro" id="IPR036390">
    <property type="entry name" value="WH_DNA-bd_sf"/>
</dbReference>
<gene>
    <name evidence="6" type="ORF">HUT08_33110</name>
</gene>
<evidence type="ECO:0000256" key="2">
    <source>
        <dbReference type="ARBA" id="ARBA00023125"/>
    </source>
</evidence>
<dbReference type="EMBL" id="CP054929">
    <property type="protein sequence ID" value="QKW53589.1"/>
    <property type="molecule type" value="Genomic_DNA"/>
</dbReference>
<dbReference type="RefSeq" id="WP_176165295.1">
    <property type="nucleotide sequence ID" value="NZ_CP054929.1"/>
</dbReference>
<evidence type="ECO:0000256" key="3">
    <source>
        <dbReference type="ARBA" id="ARBA00023163"/>
    </source>
</evidence>
<dbReference type="SUPFAM" id="SSF46785">
    <property type="entry name" value="Winged helix' DNA-binding domain"/>
    <property type="match status" value="2"/>
</dbReference>
<evidence type="ECO:0000256" key="4">
    <source>
        <dbReference type="SAM" id="MobiDB-lite"/>
    </source>
</evidence>
<keyword evidence="7" id="KW-1185">Reference proteome</keyword>
<feature type="domain" description="HTH hxlR-type" evidence="5">
    <location>
        <begin position="17"/>
        <end position="114"/>
    </location>
</feature>
<accession>A0A7H8NGG7</accession>
<evidence type="ECO:0000259" key="5">
    <source>
        <dbReference type="PROSITE" id="PS51118"/>
    </source>
</evidence>
<dbReference type="InterPro" id="IPR002577">
    <property type="entry name" value="HTH_HxlR"/>
</dbReference>
<evidence type="ECO:0000256" key="1">
    <source>
        <dbReference type="ARBA" id="ARBA00023015"/>
    </source>
</evidence>
<dbReference type="Gene3D" id="1.10.10.10">
    <property type="entry name" value="Winged helix-like DNA-binding domain superfamily/Winged helix DNA-binding domain"/>
    <property type="match status" value="2"/>
</dbReference>
<dbReference type="GO" id="GO:0003677">
    <property type="term" value="F:DNA binding"/>
    <property type="evidence" value="ECO:0007669"/>
    <property type="project" value="UniProtKB-KW"/>
</dbReference>
<dbReference type="PROSITE" id="PS51118">
    <property type="entry name" value="HTH_HXLR"/>
    <property type="match status" value="2"/>
</dbReference>
<sequence>MPTPTPPSGASLSSLDARHVEDTLSRIAPKWTTWSTQTLAHHGPLRTRELAAHLPFVHETTLSRRLGQMRADGLVTRAGDAHHSPYQLSALGTALSPVHRALSDWSQHHPSLGTVADAERVEDALRRLHLRHSTAVIQVLGAGGPTRFVHIAEEVGLDTSLARHRLNRLQLDGLVTRVGPRHGDPYVLTTAGQALGPVYAAVERWSNPTTERLSTPPAPARPAAQAHSHVPLGAGDVRTAAALRRSTAVPSTVFSHPSQPQPRVPAAVTHQSAPSRGR</sequence>
<keyword evidence="2" id="KW-0238">DNA-binding</keyword>
<feature type="domain" description="HTH hxlR-type" evidence="5">
    <location>
        <begin position="118"/>
        <end position="214"/>
    </location>
</feature>
<feature type="region of interest" description="Disordered" evidence="4">
    <location>
        <begin position="209"/>
        <end position="228"/>
    </location>
</feature>
<proteinExistence type="predicted"/>
<dbReference type="AlphaFoldDB" id="A0A7H8NGG7"/>
<dbReference type="Pfam" id="PF01638">
    <property type="entry name" value="HxlR"/>
    <property type="match status" value="2"/>
</dbReference>
<feature type="region of interest" description="Disordered" evidence="4">
    <location>
        <begin position="237"/>
        <end position="278"/>
    </location>
</feature>
<keyword evidence="1" id="KW-0805">Transcription regulation</keyword>
<organism evidence="6 7">
    <name type="scientific">Streptomyces buecherae</name>
    <dbReference type="NCBI Taxonomy" id="2763006"/>
    <lineage>
        <taxon>Bacteria</taxon>
        <taxon>Bacillati</taxon>
        <taxon>Actinomycetota</taxon>
        <taxon>Actinomycetes</taxon>
        <taxon>Kitasatosporales</taxon>
        <taxon>Streptomycetaceae</taxon>
        <taxon>Streptomyces</taxon>
    </lineage>
</organism>
<dbReference type="InterPro" id="IPR036388">
    <property type="entry name" value="WH-like_DNA-bd_sf"/>
</dbReference>
<name>A0A7H8NGG7_9ACTN</name>
<evidence type="ECO:0000313" key="7">
    <source>
        <dbReference type="Proteomes" id="UP000509303"/>
    </source>
</evidence>